<dbReference type="EC" id="2.7.1.50" evidence="4"/>
<evidence type="ECO:0000256" key="2">
    <source>
        <dbReference type="ARBA" id="ARBA00001946"/>
    </source>
</evidence>
<organism evidence="12 13">
    <name type="scientific">Limosilactobacillus pontis</name>
    <dbReference type="NCBI Taxonomy" id="35787"/>
    <lineage>
        <taxon>Bacteria</taxon>
        <taxon>Bacillati</taxon>
        <taxon>Bacillota</taxon>
        <taxon>Bacilli</taxon>
        <taxon>Lactobacillales</taxon>
        <taxon>Lactobacillaceae</taxon>
        <taxon>Limosilactobacillus</taxon>
    </lineage>
</organism>
<keyword evidence="9" id="KW-0067">ATP-binding</keyword>
<keyword evidence="5 12" id="KW-0808">Transferase</keyword>
<dbReference type="InterPro" id="IPR000417">
    <property type="entry name" value="Hyethyz_kinase"/>
</dbReference>
<comment type="cofactor">
    <cofactor evidence="2">
        <name>Mg(2+)</name>
        <dbReference type="ChEBI" id="CHEBI:18420"/>
    </cofactor>
</comment>
<comment type="caution">
    <text evidence="12">The sequence shown here is derived from an EMBL/GenBank/DDBJ whole genome shotgun (WGS) entry which is preliminary data.</text>
</comment>
<dbReference type="CDD" id="cd01170">
    <property type="entry name" value="THZ_kinase"/>
    <property type="match status" value="1"/>
</dbReference>
<evidence type="ECO:0000256" key="6">
    <source>
        <dbReference type="ARBA" id="ARBA00022723"/>
    </source>
</evidence>
<dbReference type="Proteomes" id="UP001335665">
    <property type="component" value="Unassembled WGS sequence"/>
</dbReference>
<evidence type="ECO:0000313" key="12">
    <source>
        <dbReference type="EMBL" id="MEE6700503.1"/>
    </source>
</evidence>
<evidence type="ECO:0000313" key="13">
    <source>
        <dbReference type="Proteomes" id="UP001335665"/>
    </source>
</evidence>
<dbReference type="GO" id="GO:0004417">
    <property type="term" value="F:hydroxyethylthiazole kinase activity"/>
    <property type="evidence" value="ECO:0007669"/>
    <property type="project" value="UniProtKB-EC"/>
</dbReference>
<accession>A0ABU7SRP3</accession>
<evidence type="ECO:0000256" key="1">
    <source>
        <dbReference type="ARBA" id="ARBA00001771"/>
    </source>
</evidence>
<reference evidence="12 13" key="1">
    <citation type="submission" date="2023-02" db="EMBL/GenBank/DDBJ databases">
        <title>The predominant lactic acid bacteria and yeasts involved in the spontaneous fermentation of millet during the production of the traditional porridge Hausa koko in Ghana.</title>
        <authorList>
            <person name="Atter A."/>
            <person name="Diaz M."/>
        </authorList>
    </citation>
    <scope>NUCLEOTIDE SEQUENCE [LARGE SCALE GENOMIC DNA]</scope>
    <source>
        <strain evidence="12 13">FI11552</strain>
    </source>
</reference>
<evidence type="ECO:0000256" key="9">
    <source>
        <dbReference type="ARBA" id="ARBA00022840"/>
    </source>
</evidence>
<dbReference type="PIRSF" id="PIRSF000513">
    <property type="entry name" value="Thz_kinase"/>
    <property type="match status" value="1"/>
</dbReference>
<evidence type="ECO:0000256" key="10">
    <source>
        <dbReference type="ARBA" id="ARBA00022842"/>
    </source>
</evidence>
<keyword evidence="7" id="KW-0547">Nucleotide-binding</keyword>
<comment type="catalytic activity">
    <reaction evidence="1">
        <text>5-(2-hydroxyethyl)-4-methylthiazole + ATP = 4-methyl-5-(2-phosphooxyethyl)-thiazole + ADP + H(+)</text>
        <dbReference type="Rhea" id="RHEA:24212"/>
        <dbReference type="ChEBI" id="CHEBI:15378"/>
        <dbReference type="ChEBI" id="CHEBI:17957"/>
        <dbReference type="ChEBI" id="CHEBI:30616"/>
        <dbReference type="ChEBI" id="CHEBI:58296"/>
        <dbReference type="ChEBI" id="CHEBI:456216"/>
        <dbReference type="EC" id="2.7.1.50"/>
    </reaction>
</comment>
<dbReference type="Pfam" id="PF02110">
    <property type="entry name" value="HK"/>
    <property type="match status" value="1"/>
</dbReference>
<keyword evidence="10" id="KW-0460">Magnesium</keyword>
<evidence type="ECO:0000256" key="11">
    <source>
        <dbReference type="ARBA" id="ARBA00022977"/>
    </source>
</evidence>
<evidence type="ECO:0000256" key="3">
    <source>
        <dbReference type="ARBA" id="ARBA00004868"/>
    </source>
</evidence>
<keyword evidence="8 12" id="KW-0418">Kinase</keyword>
<evidence type="ECO:0000256" key="8">
    <source>
        <dbReference type="ARBA" id="ARBA00022777"/>
    </source>
</evidence>
<evidence type="ECO:0000256" key="7">
    <source>
        <dbReference type="ARBA" id="ARBA00022741"/>
    </source>
</evidence>
<evidence type="ECO:0000256" key="4">
    <source>
        <dbReference type="ARBA" id="ARBA00012129"/>
    </source>
</evidence>
<gene>
    <name evidence="12" type="ORF">PS396_01515</name>
</gene>
<name>A0ABU7SRP3_9LACO</name>
<keyword evidence="11" id="KW-0784">Thiamine biosynthesis</keyword>
<dbReference type="PRINTS" id="PR01099">
    <property type="entry name" value="HYETHTZKNASE"/>
</dbReference>
<sequence>MKITNLPIPLIDRVRAQNPVVLTVANSVTAGKVADALSASGVSPIMSQAPEEATAMVNLADAITIDQAQLTLIRAILDANAGQRPVVLDPVAVGSSAYRLTIAKQLLADYYFTVIQGNASEIAALAGFAASGHGIDAGNDQDDPVMVAKRCAHAYHTCVLLTGATDVVTDGQEVFTNPTRTRMLTINVGSGDMLSSLTAAYLASGDNPLASSALMATAFSLTGAVAAQHATGLGSWQAHFFDELIQLTSDRFAAQLNYGKDDNNDE</sequence>
<keyword evidence="13" id="KW-1185">Reference proteome</keyword>
<dbReference type="EMBL" id="JAQSFA010000002">
    <property type="protein sequence ID" value="MEE6700503.1"/>
    <property type="molecule type" value="Genomic_DNA"/>
</dbReference>
<evidence type="ECO:0000256" key="5">
    <source>
        <dbReference type="ARBA" id="ARBA00022679"/>
    </source>
</evidence>
<protein>
    <recommendedName>
        <fullName evidence="4">hydroxyethylthiazole kinase</fullName>
        <ecNumber evidence="4">2.7.1.50</ecNumber>
    </recommendedName>
</protein>
<dbReference type="SUPFAM" id="SSF53613">
    <property type="entry name" value="Ribokinase-like"/>
    <property type="match status" value="1"/>
</dbReference>
<dbReference type="InterPro" id="IPR029056">
    <property type="entry name" value="Ribokinase-like"/>
</dbReference>
<dbReference type="Gene3D" id="3.40.1190.20">
    <property type="match status" value="1"/>
</dbReference>
<proteinExistence type="predicted"/>
<comment type="pathway">
    <text evidence="3">Cofactor biosynthesis; thiamine diphosphate biosynthesis; 4-methyl-5-(2-phosphoethyl)-thiazole from 5-(2-hydroxyethyl)-4-methylthiazole: step 1/1.</text>
</comment>
<dbReference type="RefSeq" id="WP_331192133.1">
    <property type="nucleotide sequence ID" value="NZ_JAQSEO010000002.1"/>
</dbReference>
<keyword evidence="6" id="KW-0479">Metal-binding</keyword>